<protein>
    <submittedName>
        <fullName evidence="1">Uncharacterized protein</fullName>
    </submittedName>
</protein>
<organism evidence="1 2">
    <name type="scientific">Shewanella electrodiphila</name>
    <dbReference type="NCBI Taxonomy" id="934143"/>
    <lineage>
        <taxon>Bacteria</taxon>
        <taxon>Pseudomonadati</taxon>
        <taxon>Pseudomonadota</taxon>
        <taxon>Gammaproteobacteria</taxon>
        <taxon>Alteromonadales</taxon>
        <taxon>Shewanellaceae</taxon>
        <taxon>Shewanella</taxon>
    </lineage>
</organism>
<name>A0ABT0KUS8_9GAMM</name>
<accession>A0ABT0KUS8</accession>
<evidence type="ECO:0000313" key="1">
    <source>
        <dbReference type="EMBL" id="MCL1047592.1"/>
    </source>
</evidence>
<reference evidence="1 2" key="1">
    <citation type="submission" date="2022-01" db="EMBL/GenBank/DDBJ databases">
        <title>Whole genome-based taxonomy of the Shewanellaceae.</title>
        <authorList>
            <person name="Martin-Rodriguez A.J."/>
        </authorList>
    </citation>
    <scope>NUCLEOTIDE SEQUENCE [LARGE SCALE GENOMIC DNA]</scope>
    <source>
        <strain evidence="1 2">DSM 24955</strain>
    </source>
</reference>
<gene>
    <name evidence="1" type="ORF">L2737_20025</name>
</gene>
<dbReference type="RefSeq" id="WP_248956900.1">
    <property type="nucleotide sequence ID" value="NZ_JAKIKU010000016.1"/>
</dbReference>
<keyword evidence="2" id="KW-1185">Reference proteome</keyword>
<dbReference type="Proteomes" id="UP001202134">
    <property type="component" value="Unassembled WGS sequence"/>
</dbReference>
<evidence type="ECO:0000313" key="2">
    <source>
        <dbReference type="Proteomes" id="UP001202134"/>
    </source>
</evidence>
<sequence length="154" mass="18234">MSTNNEKIHQAYLGELYGIAFFSLLQNVEEDERRIELWKKLVEVETITAELLLSHLLKQTERFSFPVETMTQKGHDDAQKWLDLSWTELLQTLVNWVIPYEEEYRQWATDCTEHNKIFDLIAAHETAILDCFRAELAQKNGQVELDHYIKQLIH</sequence>
<proteinExistence type="predicted"/>
<dbReference type="EMBL" id="JAKIKU010000016">
    <property type="protein sequence ID" value="MCL1047592.1"/>
    <property type="molecule type" value="Genomic_DNA"/>
</dbReference>
<comment type="caution">
    <text evidence="1">The sequence shown here is derived from an EMBL/GenBank/DDBJ whole genome shotgun (WGS) entry which is preliminary data.</text>
</comment>